<protein>
    <recommendedName>
        <fullName evidence="7">TRAP transporter small permease protein</fullName>
    </recommendedName>
</protein>
<feature type="domain" description="Tripartite ATP-independent periplasmic transporters DctQ component" evidence="8">
    <location>
        <begin position="37"/>
        <end position="163"/>
    </location>
</feature>
<sequence length="178" mass="18960">MADAETRSEARLFSLARSVITGWALLGGVVTLAVVVVQTASVVTGIFGAPVPGDFELTELGIAVAVFAFLPYCQLTDANVTADIFTSGLGKRTQSALVLLSSVIALVFAILMAWRTWLGAENQFDYDYQTAILQIRIGYAFIAIVISLILLTVAAIITIVESYQGVVTRSQNVITDGP</sequence>
<feature type="transmembrane region" description="Helical" evidence="7">
    <location>
        <begin position="57"/>
        <end position="75"/>
    </location>
</feature>
<keyword evidence="10" id="KW-1185">Reference proteome</keyword>
<accession>A0ABT0INS0</accession>
<feature type="transmembrane region" description="Helical" evidence="7">
    <location>
        <begin position="137"/>
        <end position="160"/>
    </location>
</feature>
<comment type="subunit">
    <text evidence="7">The complex comprises the extracytoplasmic solute receptor protein and the two transmembrane proteins.</text>
</comment>
<gene>
    <name evidence="9" type="ORF">M0654_05885</name>
</gene>
<evidence type="ECO:0000256" key="5">
    <source>
        <dbReference type="ARBA" id="ARBA00022989"/>
    </source>
</evidence>
<evidence type="ECO:0000256" key="6">
    <source>
        <dbReference type="ARBA" id="ARBA00023136"/>
    </source>
</evidence>
<feature type="transmembrane region" description="Helical" evidence="7">
    <location>
        <begin position="96"/>
        <end position="117"/>
    </location>
</feature>
<dbReference type="EMBL" id="JALPRY010000007">
    <property type="protein sequence ID" value="MCK8779512.1"/>
    <property type="molecule type" value="Genomic_DNA"/>
</dbReference>
<proteinExistence type="inferred from homology"/>
<dbReference type="RefSeq" id="WP_248682237.1">
    <property type="nucleotide sequence ID" value="NZ_JALPRY010000007.1"/>
</dbReference>
<evidence type="ECO:0000256" key="2">
    <source>
        <dbReference type="ARBA" id="ARBA00022448"/>
    </source>
</evidence>
<organism evidence="9 10">
    <name type="scientific">Neorhizobium turbinariae</name>
    <dbReference type="NCBI Taxonomy" id="2937795"/>
    <lineage>
        <taxon>Bacteria</taxon>
        <taxon>Pseudomonadati</taxon>
        <taxon>Pseudomonadota</taxon>
        <taxon>Alphaproteobacteria</taxon>
        <taxon>Hyphomicrobiales</taxon>
        <taxon>Rhizobiaceae</taxon>
        <taxon>Rhizobium/Agrobacterium group</taxon>
        <taxon>Neorhizobium</taxon>
    </lineage>
</organism>
<evidence type="ECO:0000259" key="8">
    <source>
        <dbReference type="Pfam" id="PF04290"/>
    </source>
</evidence>
<feature type="transmembrane region" description="Helical" evidence="7">
    <location>
        <begin position="12"/>
        <end position="37"/>
    </location>
</feature>
<dbReference type="InterPro" id="IPR055348">
    <property type="entry name" value="DctQ"/>
</dbReference>
<comment type="subcellular location">
    <subcellularLocation>
        <location evidence="7">Cell inner membrane</location>
        <topology evidence="7">Multi-pass membrane protein</topology>
    </subcellularLocation>
    <subcellularLocation>
        <location evidence="1">Cell membrane</location>
        <topology evidence="1">Multi-pass membrane protein</topology>
    </subcellularLocation>
</comment>
<reference evidence="9 10" key="1">
    <citation type="submission" date="2022-04" db="EMBL/GenBank/DDBJ databases">
        <title>Rhizobium coralii sp. nov., isolated from coral Turbinaria peltata.</title>
        <authorList>
            <person name="Sun H."/>
        </authorList>
    </citation>
    <scope>NUCLEOTIDE SEQUENCE [LARGE SCALE GENOMIC DNA]</scope>
    <source>
        <strain evidence="9 10">NTR19</strain>
    </source>
</reference>
<evidence type="ECO:0000256" key="7">
    <source>
        <dbReference type="RuleBase" id="RU369079"/>
    </source>
</evidence>
<comment type="caution">
    <text evidence="9">The sequence shown here is derived from an EMBL/GenBank/DDBJ whole genome shotgun (WGS) entry which is preliminary data.</text>
</comment>
<evidence type="ECO:0000313" key="9">
    <source>
        <dbReference type="EMBL" id="MCK8779512.1"/>
    </source>
</evidence>
<name>A0ABT0INS0_9HYPH</name>
<keyword evidence="4 7" id="KW-0812">Transmembrane</keyword>
<evidence type="ECO:0000256" key="1">
    <source>
        <dbReference type="ARBA" id="ARBA00004651"/>
    </source>
</evidence>
<evidence type="ECO:0000256" key="4">
    <source>
        <dbReference type="ARBA" id="ARBA00022692"/>
    </source>
</evidence>
<evidence type="ECO:0000313" key="10">
    <source>
        <dbReference type="Proteomes" id="UP001202827"/>
    </source>
</evidence>
<comment type="similarity">
    <text evidence="7">Belongs to the TRAP transporter small permease family.</text>
</comment>
<keyword evidence="3" id="KW-1003">Cell membrane</keyword>
<keyword evidence="6 7" id="KW-0472">Membrane</keyword>
<keyword evidence="2 7" id="KW-0813">Transport</keyword>
<comment type="function">
    <text evidence="7">Part of the tripartite ATP-independent periplasmic (TRAP) transport system.</text>
</comment>
<dbReference type="Pfam" id="PF04290">
    <property type="entry name" value="DctQ"/>
    <property type="match status" value="1"/>
</dbReference>
<keyword evidence="5 7" id="KW-1133">Transmembrane helix</keyword>
<dbReference type="Proteomes" id="UP001202827">
    <property type="component" value="Unassembled WGS sequence"/>
</dbReference>
<evidence type="ECO:0000256" key="3">
    <source>
        <dbReference type="ARBA" id="ARBA00022475"/>
    </source>
</evidence>
<keyword evidence="7" id="KW-0997">Cell inner membrane</keyword>